<keyword evidence="8" id="KW-0333">Golgi apparatus</keyword>
<dbReference type="FunFam" id="3.40.50.720:FF:000065">
    <property type="entry name" value="UDP-glucuronic acid decarboxylase 1"/>
    <property type="match status" value="1"/>
</dbReference>
<keyword evidence="15" id="KW-1185">Reference proteome</keyword>
<proteinExistence type="predicted"/>
<keyword evidence="7" id="KW-0520">NAD</keyword>
<evidence type="ECO:0000256" key="12">
    <source>
        <dbReference type="ARBA" id="ARBA00037859"/>
    </source>
</evidence>
<dbReference type="GO" id="GO:0033320">
    <property type="term" value="P:UDP-D-xylose biosynthetic process"/>
    <property type="evidence" value="ECO:0007669"/>
    <property type="project" value="UniProtKB-UniPathway"/>
</dbReference>
<evidence type="ECO:0000256" key="11">
    <source>
        <dbReference type="ARBA" id="ARBA00023239"/>
    </source>
</evidence>
<keyword evidence="9" id="KW-0472">Membrane</keyword>
<dbReference type="Pfam" id="PF01370">
    <property type="entry name" value="Epimerase"/>
    <property type="match status" value="1"/>
</dbReference>
<dbReference type="InterPro" id="IPR044516">
    <property type="entry name" value="UXS-like"/>
</dbReference>
<organism evidence="14 15">
    <name type="scientific">Saccharomonospora glauca K62</name>
    <dbReference type="NCBI Taxonomy" id="928724"/>
    <lineage>
        <taxon>Bacteria</taxon>
        <taxon>Bacillati</taxon>
        <taxon>Actinomycetota</taxon>
        <taxon>Actinomycetes</taxon>
        <taxon>Pseudonocardiales</taxon>
        <taxon>Pseudonocardiaceae</taxon>
        <taxon>Saccharomonospora</taxon>
    </lineage>
</organism>
<evidence type="ECO:0000256" key="8">
    <source>
        <dbReference type="ARBA" id="ARBA00023034"/>
    </source>
</evidence>
<sequence length="314" mass="34360">MHQQSQRCALVVGGAGFIGSHLVDRLLARGDRVYCVDNLLTGRVENLAQCEDHPDFTFLQADAADFEIPEPVDAVYYLASPASPRAYRRYPLETLAAGSTGVRHSLDVARRHGARFLLTSTSEVYGDPQVHPQREDYHGNVNPVGPRSMYDEAKRFAEALVTAYSATFGLQTRIARIFNTYGPRMDSEDGRVVPTFVRQALAGEPLTVAGKGEQTRSLCYVDDTVAGLLALLDSDESAPVNIGNPHEITVLELARTVLSLCGRKPDDMVFVPLPPEDPQRRCPDITRATSALSWRPTVGLEQGLRLTIAAARNG</sequence>
<gene>
    <name evidence="14" type="ORF">SacglDRAFT_00886</name>
</gene>
<dbReference type="STRING" id="928724.SacglDRAFT_00886"/>
<keyword evidence="6" id="KW-1133">Transmembrane helix</keyword>
<dbReference type="HOGENOM" id="CLU_007383_4_0_11"/>
<keyword evidence="5" id="KW-0735">Signal-anchor</keyword>
<evidence type="ECO:0000313" key="14">
    <source>
        <dbReference type="EMBL" id="EIE97824.1"/>
    </source>
</evidence>
<comment type="subcellular location">
    <subcellularLocation>
        <location evidence="2">Golgi apparatus membrane</location>
        <topology evidence="2">Single-pass type II membrane protein</topology>
    </subcellularLocation>
    <subcellularLocation>
        <location evidence="12">Golgi apparatus</location>
        <location evidence="12">Golgi stack membrane</location>
    </subcellularLocation>
</comment>
<dbReference type="RefSeq" id="WP_005462014.1">
    <property type="nucleotide sequence ID" value="NZ_CM001484.1"/>
</dbReference>
<keyword evidence="11" id="KW-0456">Lyase</keyword>
<dbReference type="GO" id="GO:0070403">
    <property type="term" value="F:NAD+ binding"/>
    <property type="evidence" value="ECO:0007669"/>
    <property type="project" value="InterPro"/>
</dbReference>
<evidence type="ECO:0000256" key="10">
    <source>
        <dbReference type="ARBA" id="ARBA00023180"/>
    </source>
</evidence>
<dbReference type="AlphaFoldDB" id="I1CYQ0"/>
<dbReference type="Gene3D" id="3.40.50.720">
    <property type="entry name" value="NAD(P)-binding Rossmann-like Domain"/>
    <property type="match status" value="1"/>
</dbReference>
<dbReference type="PANTHER" id="PTHR43078:SF6">
    <property type="entry name" value="UDP-GLUCURONIC ACID DECARBOXYLASE 1"/>
    <property type="match status" value="1"/>
</dbReference>
<keyword evidence="10" id="KW-0325">Glycoprotein</keyword>
<evidence type="ECO:0000256" key="7">
    <source>
        <dbReference type="ARBA" id="ARBA00023027"/>
    </source>
</evidence>
<dbReference type="UniPathway" id="UPA00796">
    <property type="reaction ID" value="UER00771"/>
</dbReference>
<evidence type="ECO:0000259" key="13">
    <source>
        <dbReference type="Pfam" id="PF01370"/>
    </source>
</evidence>
<dbReference type="PANTHER" id="PTHR43078">
    <property type="entry name" value="UDP-GLUCURONIC ACID DECARBOXYLASE-RELATED"/>
    <property type="match status" value="1"/>
</dbReference>
<feature type="domain" description="NAD-dependent epimerase/dehydratase" evidence="13">
    <location>
        <begin position="9"/>
        <end position="243"/>
    </location>
</feature>
<evidence type="ECO:0000256" key="6">
    <source>
        <dbReference type="ARBA" id="ARBA00022989"/>
    </source>
</evidence>
<dbReference type="GO" id="GO:0042732">
    <property type="term" value="P:D-xylose metabolic process"/>
    <property type="evidence" value="ECO:0007669"/>
    <property type="project" value="InterPro"/>
</dbReference>
<evidence type="ECO:0000256" key="1">
    <source>
        <dbReference type="ARBA" id="ARBA00001911"/>
    </source>
</evidence>
<dbReference type="GO" id="GO:0048040">
    <property type="term" value="F:UDP-glucuronate decarboxylase activity"/>
    <property type="evidence" value="ECO:0007669"/>
    <property type="project" value="TreeGrafter"/>
</dbReference>
<evidence type="ECO:0000256" key="5">
    <source>
        <dbReference type="ARBA" id="ARBA00022968"/>
    </source>
</evidence>
<name>I1CYQ0_9PSEU</name>
<reference evidence="15" key="2">
    <citation type="submission" date="2012-01" db="EMBL/GenBank/DDBJ databases">
        <title>Noncontiguous Finished sequence of chromosome of Saccharomonospora glauca K62.</title>
        <authorList>
            <consortium name="US DOE Joint Genome Institute"/>
            <person name="Lucas S."/>
            <person name="Han J."/>
            <person name="Lapidus A."/>
            <person name="Cheng J.-F."/>
            <person name="Goodwin L."/>
            <person name="Pitluck S."/>
            <person name="Peters L."/>
            <person name="Mikhailova N."/>
            <person name="Held B."/>
            <person name="Detter J.C."/>
            <person name="Han C."/>
            <person name="Tapia R."/>
            <person name="Land M."/>
            <person name="Hauser L."/>
            <person name="Kyrpides N."/>
            <person name="Ivanova N."/>
            <person name="Pagani I."/>
            <person name="Brambilla E.-M."/>
            <person name="Klenk H.-P."/>
            <person name="Woyke T."/>
        </authorList>
    </citation>
    <scope>NUCLEOTIDE SEQUENCE [LARGE SCALE GENOMIC DNA]</scope>
    <source>
        <strain evidence="15">K62</strain>
    </source>
</reference>
<evidence type="ECO:0000256" key="2">
    <source>
        <dbReference type="ARBA" id="ARBA00004323"/>
    </source>
</evidence>
<evidence type="ECO:0000256" key="4">
    <source>
        <dbReference type="ARBA" id="ARBA00022793"/>
    </source>
</evidence>
<dbReference type="Proteomes" id="UP000005087">
    <property type="component" value="Chromosome"/>
</dbReference>
<comment type="cofactor">
    <cofactor evidence="1">
        <name>NAD(+)</name>
        <dbReference type="ChEBI" id="CHEBI:57540"/>
    </cofactor>
</comment>
<reference evidence="14 15" key="1">
    <citation type="submission" date="2011-09" db="EMBL/GenBank/DDBJ databases">
        <authorList>
            <consortium name="US DOE Joint Genome Institute (JGI-PGF)"/>
            <person name="Lucas S."/>
            <person name="Han J."/>
            <person name="Lapidus A."/>
            <person name="Cheng J.-F."/>
            <person name="Goodwin L."/>
            <person name="Pitluck S."/>
            <person name="Peters L."/>
            <person name="Land M.L."/>
            <person name="Hauser L."/>
            <person name="Brambilla E."/>
            <person name="Klenk H.-P."/>
            <person name="Woyke T.J."/>
        </authorList>
    </citation>
    <scope>NUCLEOTIDE SEQUENCE [LARGE SCALE GENOMIC DNA]</scope>
    <source>
        <strain evidence="14 15">K62</strain>
    </source>
</reference>
<protein>
    <submittedName>
        <fullName evidence="14">Nucleoside-diphosphate-sugar epimerase</fullName>
    </submittedName>
</protein>
<evidence type="ECO:0000256" key="9">
    <source>
        <dbReference type="ARBA" id="ARBA00023136"/>
    </source>
</evidence>
<keyword evidence="3" id="KW-0812">Transmembrane</keyword>
<dbReference type="SUPFAM" id="SSF51735">
    <property type="entry name" value="NAD(P)-binding Rossmann-fold domains"/>
    <property type="match status" value="1"/>
</dbReference>
<dbReference type="EMBL" id="CM001484">
    <property type="protein sequence ID" value="EIE97824.1"/>
    <property type="molecule type" value="Genomic_DNA"/>
</dbReference>
<dbReference type="InterPro" id="IPR036291">
    <property type="entry name" value="NAD(P)-bd_dom_sf"/>
</dbReference>
<dbReference type="eggNOG" id="COG0451">
    <property type="taxonomic scope" value="Bacteria"/>
</dbReference>
<accession>I1CYQ0</accession>
<dbReference type="GO" id="GO:0005737">
    <property type="term" value="C:cytoplasm"/>
    <property type="evidence" value="ECO:0007669"/>
    <property type="project" value="TreeGrafter"/>
</dbReference>
<dbReference type="InterPro" id="IPR001509">
    <property type="entry name" value="Epimerase_deHydtase"/>
</dbReference>
<evidence type="ECO:0000256" key="3">
    <source>
        <dbReference type="ARBA" id="ARBA00022692"/>
    </source>
</evidence>
<dbReference type="OrthoDB" id="9801785at2"/>
<evidence type="ECO:0000313" key="15">
    <source>
        <dbReference type="Proteomes" id="UP000005087"/>
    </source>
</evidence>
<keyword evidence="4" id="KW-0210">Decarboxylase</keyword>